<feature type="region of interest" description="Disordered" evidence="1">
    <location>
        <begin position="20"/>
        <end position="54"/>
    </location>
</feature>
<dbReference type="EMBL" id="JBHTCS010000023">
    <property type="protein sequence ID" value="MFC7449993.1"/>
    <property type="molecule type" value="Genomic_DNA"/>
</dbReference>
<protein>
    <submittedName>
        <fullName evidence="2">PPE family protein</fullName>
    </submittedName>
</protein>
<accession>A0ABW2S369</accession>
<organism evidence="2 3">
    <name type="scientific">Rhodococcus daqingensis</name>
    <dbReference type="NCBI Taxonomy" id="2479363"/>
    <lineage>
        <taxon>Bacteria</taxon>
        <taxon>Bacillati</taxon>
        <taxon>Actinomycetota</taxon>
        <taxon>Actinomycetes</taxon>
        <taxon>Mycobacteriales</taxon>
        <taxon>Nocardiaceae</taxon>
        <taxon>Rhodococcus</taxon>
    </lineage>
</organism>
<gene>
    <name evidence="2" type="ORF">ACFQS9_19025</name>
</gene>
<evidence type="ECO:0000313" key="3">
    <source>
        <dbReference type="Proteomes" id="UP001596484"/>
    </source>
</evidence>
<proteinExistence type="predicted"/>
<dbReference type="Proteomes" id="UP001596484">
    <property type="component" value="Unassembled WGS sequence"/>
</dbReference>
<sequence>GAVAGVPGGSEVFASGPARAEAAVAAGPRGGQLGAPMLGGGAGTGQGDEEHRTPGYLKNFEHFSDGRVVIPAVLGADPQEYER</sequence>
<evidence type="ECO:0000256" key="1">
    <source>
        <dbReference type="SAM" id="MobiDB-lite"/>
    </source>
</evidence>
<name>A0ABW2S369_9NOCA</name>
<feature type="compositionally biased region" description="Gly residues" evidence="1">
    <location>
        <begin position="28"/>
        <end position="46"/>
    </location>
</feature>
<keyword evidence="3" id="KW-1185">Reference proteome</keyword>
<feature type="non-terminal residue" evidence="2">
    <location>
        <position position="1"/>
    </location>
</feature>
<reference evidence="3" key="1">
    <citation type="journal article" date="2019" name="Int. J. Syst. Evol. Microbiol.">
        <title>The Global Catalogue of Microorganisms (GCM) 10K type strain sequencing project: providing services to taxonomists for standard genome sequencing and annotation.</title>
        <authorList>
            <consortium name="The Broad Institute Genomics Platform"/>
            <consortium name="The Broad Institute Genome Sequencing Center for Infectious Disease"/>
            <person name="Wu L."/>
            <person name="Ma J."/>
        </authorList>
    </citation>
    <scope>NUCLEOTIDE SEQUENCE [LARGE SCALE GENOMIC DNA]</scope>
    <source>
        <strain evidence="3">ICMP 19430</strain>
    </source>
</reference>
<evidence type="ECO:0000313" key="2">
    <source>
        <dbReference type="EMBL" id="MFC7449993.1"/>
    </source>
</evidence>
<comment type="caution">
    <text evidence="2">The sequence shown here is derived from an EMBL/GenBank/DDBJ whole genome shotgun (WGS) entry which is preliminary data.</text>
</comment>